<dbReference type="Proteomes" id="UP000001420">
    <property type="component" value="Chromosome"/>
</dbReference>
<gene>
    <name evidence="3" type="ordered locus">Pro_1561</name>
</gene>
<evidence type="ECO:0000256" key="1">
    <source>
        <dbReference type="SAM" id="MobiDB-lite"/>
    </source>
</evidence>
<dbReference type="EnsemblBacteria" id="AAQ00605">
    <property type="protein sequence ID" value="AAQ00605"/>
    <property type="gene ID" value="Pro_1561"/>
</dbReference>
<dbReference type="PATRIC" id="fig|167539.5.peg.1644"/>
<evidence type="ECO:0000313" key="3">
    <source>
        <dbReference type="EMBL" id="AAQ00605.1"/>
    </source>
</evidence>
<reference evidence="3 4" key="1">
    <citation type="journal article" date="2003" name="Proc. Natl. Acad. Sci. U.S.A.">
        <title>Genome sequence of the cyanobacterium Prochlorococcus marinus SS120, a nearly minimal oxyphototrophic genome.</title>
        <authorList>
            <person name="Dufresne A."/>
            <person name="Salanoubat M."/>
            <person name="Partensky F."/>
            <person name="Artiguenave F."/>
            <person name="Axmann I.M."/>
            <person name="Barbe V."/>
            <person name="Duprat S."/>
            <person name="Galperin M.Y."/>
            <person name="Koonin E.V."/>
            <person name="Le Gall F."/>
            <person name="Makarova K.S."/>
            <person name="Ostrowski M."/>
            <person name="Oztas S."/>
            <person name="Robert C."/>
            <person name="Rogozin I.B."/>
            <person name="Scanlan D.J."/>
            <person name="Tandeau de Marsac N."/>
            <person name="Weissenbach J."/>
            <person name="Wincker P."/>
            <person name="Wolf Y.I."/>
            <person name="Hess W.R."/>
        </authorList>
    </citation>
    <scope>NUCLEOTIDE SEQUENCE [LARGE SCALE GENOMIC DNA]</scope>
    <source>
        <strain evidence="4">SARG / CCMP1375 / SS120</strain>
    </source>
</reference>
<keyword evidence="4" id="KW-1185">Reference proteome</keyword>
<dbReference type="AlphaFoldDB" id="Q7VAA3"/>
<evidence type="ECO:0000313" key="4">
    <source>
        <dbReference type="Proteomes" id="UP000001420"/>
    </source>
</evidence>
<evidence type="ECO:0000256" key="2">
    <source>
        <dbReference type="SAM" id="SignalP"/>
    </source>
</evidence>
<proteinExistence type="predicted"/>
<evidence type="ECO:0008006" key="5">
    <source>
        <dbReference type="Google" id="ProtNLM"/>
    </source>
</evidence>
<feature type="chain" id="PRO_5004292650" description="Secreted protein" evidence="2">
    <location>
        <begin position="27"/>
        <end position="212"/>
    </location>
</feature>
<dbReference type="EMBL" id="AE017126">
    <property type="protein sequence ID" value="AAQ00605.1"/>
    <property type="molecule type" value="Genomic_DNA"/>
</dbReference>
<protein>
    <recommendedName>
        <fullName evidence="5">Secreted protein</fullName>
    </recommendedName>
</protein>
<dbReference type="KEGG" id="pma:Pro_1561"/>
<feature type="region of interest" description="Disordered" evidence="1">
    <location>
        <begin position="183"/>
        <end position="212"/>
    </location>
</feature>
<organism evidence="3 4">
    <name type="scientific">Prochlorococcus marinus (strain SARG / CCMP1375 / SS120)</name>
    <dbReference type="NCBI Taxonomy" id="167539"/>
    <lineage>
        <taxon>Bacteria</taxon>
        <taxon>Bacillati</taxon>
        <taxon>Cyanobacteriota</taxon>
        <taxon>Cyanophyceae</taxon>
        <taxon>Synechococcales</taxon>
        <taxon>Prochlorococcaceae</taxon>
        <taxon>Prochlorococcus</taxon>
    </lineage>
</organism>
<feature type="compositionally biased region" description="Basic and acidic residues" evidence="1">
    <location>
        <begin position="191"/>
        <end position="202"/>
    </location>
</feature>
<dbReference type="OrthoDB" id="541170at2"/>
<name>Q7VAA3_PROMA</name>
<keyword evidence="2" id="KW-0732">Signal</keyword>
<sequence>MKKKALVISCMSFIALGSFLTPQSQAYEMEGTCDGADKCKVTINGDQINTSTGINISSDNIIGWSFSNSSKRGGFFPGYRNEDYRILIKYFDKSGKRKINQIGFYNAKTTHNFLTSLELISGLGVNHDQAGVTTKCSARGKDSNTGKDGKSTLFGVNGVTTNGGAFSLKKNFISDTRSVPANSNSFSDDSFTGRDDCVDEPKVGPLEIKNVN</sequence>
<accession>Q7VAA3</accession>
<dbReference type="HOGENOM" id="CLU_1298848_0_0_3"/>
<feature type="signal peptide" evidence="2">
    <location>
        <begin position="1"/>
        <end position="26"/>
    </location>
</feature>